<dbReference type="Gene3D" id="2.60.120.260">
    <property type="entry name" value="Galactose-binding domain-like"/>
    <property type="match status" value="3"/>
</dbReference>
<dbReference type="Pfam" id="PF01120">
    <property type="entry name" value="Alpha_L_fucos"/>
    <property type="match status" value="1"/>
</dbReference>
<dbReference type="InterPro" id="IPR040794">
    <property type="entry name" value="CE2_N"/>
</dbReference>
<protein>
    <submittedName>
        <fullName evidence="4">Alpha-L-fucosidase</fullName>
    </submittedName>
</protein>
<dbReference type="RefSeq" id="WP_282906812.1">
    <property type="nucleotide sequence ID" value="NZ_JAGRPV010000001.1"/>
</dbReference>
<organism evidence="4 5">
    <name type="scientific">Cohnella hashimotonis</name>
    <dbReference type="NCBI Taxonomy" id="2826895"/>
    <lineage>
        <taxon>Bacteria</taxon>
        <taxon>Bacillati</taxon>
        <taxon>Bacillota</taxon>
        <taxon>Bacilli</taxon>
        <taxon>Bacillales</taxon>
        <taxon>Paenibacillaceae</taxon>
        <taxon>Cohnella</taxon>
    </lineage>
</organism>
<evidence type="ECO:0000259" key="2">
    <source>
        <dbReference type="Pfam" id="PF01120"/>
    </source>
</evidence>
<keyword evidence="5" id="KW-1185">Reference proteome</keyword>
<dbReference type="EMBL" id="JAGRPV010000001">
    <property type="protein sequence ID" value="MDI4643765.1"/>
    <property type="molecule type" value="Genomic_DNA"/>
</dbReference>
<reference evidence="4" key="1">
    <citation type="submission" date="2023-04" db="EMBL/GenBank/DDBJ databases">
        <title>Comparative genomic analysis of Cohnella hashimotonis sp. nov., isolated from the International Space Station.</title>
        <authorList>
            <person name="Venkateswaran K."/>
            <person name="Simpson A."/>
        </authorList>
    </citation>
    <scope>NUCLEOTIDE SEQUENCE</scope>
    <source>
        <strain evidence="4">F6_2S_P_1</strain>
    </source>
</reference>
<dbReference type="InterPro" id="IPR057739">
    <property type="entry name" value="Glyco_hydro_29_N"/>
</dbReference>
<feature type="signal peptide" evidence="1">
    <location>
        <begin position="1"/>
        <end position="35"/>
    </location>
</feature>
<dbReference type="Gene3D" id="3.20.20.80">
    <property type="entry name" value="Glycosidases"/>
    <property type="match status" value="1"/>
</dbReference>
<comment type="caution">
    <text evidence="4">The sequence shown here is derived from an EMBL/GenBank/DDBJ whole genome shotgun (WGS) entry which is preliminary data.</text>
</comment>
<feature type="domain" description="Glycoside hydrolase family 29 N-terminal" evidence="2">
    <location>
        <begin position="72"/>
        <end position="247"/>
    </location>
</feature>
<sequence>MTTRQRPFRRSNRTYSLVLALLVVLALIPPHRAQAQTYNANTDWFMQGKFGLFVQWLYGGGDITGDWNTLVNNFDVDYFAKQVSETGAKYVIFTLGQNSGYFASPNATYDSLVGRTASTSKMSTRDLPEDLYDALNPYGIKLMLYLPARSPSDDPDAVAALGDPTPIYDHLAPQAFQAKWESVVQEWSDRYGAKVAGWWFDGTYNNGAMYGKPDISQAYTDYTAAHNFQTFAAAAKHGNADAIVSFDPGLSVEAPMTTHADYITGEQNLLQYVPSQYNAAPYSRWIGGVQWSETAYQGYDWARNGFKYSTLDLTNYFSTVTNQSGVISIGPNVSKEGHINSPQYAQLVNMHNAIAGVGPGVTVVEDNDAGISYSGTWLTSVPSGTGYSGNNGHFTTTAGSYSEYTFNGTNVVWSGVKGPDHGTADVYIDGALDNSVDLYAAHRFVNTEIYSKVGLTNGPHTIKIVARSDKNSASTGTYVEVDRFNITTGTPTVIDDTASGFTYAGTWLTSVPSGTGYWNNTGHFSTTSGSYAQYVFNGASIEWYGAIGPDHGKADVYIDGTLDQTVDLYNANRYIDDQIYVKRGLSNGSHTIQIVARSDKNAASTDYYVEVDRLNSSKGTPIVTWDDSNSQLAYSGTWSTGISTGTGYYRDTGHHTTAAGAYMQASFTGTSVEWRGKTDADHGMADVYIDGVLDQTVDLYSEERFTDVAVYRKQGLTTGTHTIKVVAKNSKNVRSTNYYVEVDALSFQ</sequence>
<feature type="domain" description="Carbohydrate esterase 2 N-terminal" evidence="3">
    <location>
        <begin position="650"/>
        <end position="729"/>
    </location>
</feature>
<dbReference type="Pfam" id="PF17996">
    <property type="entry name" value="CE2_N"/>
    <property type="match status" value="1"/>
</dbReference>
<evidence type="ECO:0000313" key="4">
    <source>
        <dbReference type="EMBL" id="MDI4643765.1"/>
    </source>
</evidence>
<evidence type="ECO:0000259" key="3">
    <source>
        <dbReference type="Pfam" id="PF17996"/>
    </source>
</evidence>
<dbReference type="SUPFAM" id="SSF51445">
    <property type="entry name" value="(Trans)glycosidases"/>
    <property type="match status" value="1"/>
</dbReference>
<proteinExistence type="predicted"/>
<name>A0ABT6TBR4_9BACL</name>
<dbReference type="Proteomes" id="UP001161691">
    <property type="component" value="Unassembled WGS sequence"/>
</dbReference>
<keyword evidence="1" id="KW-0732">Signal</keyword>
<accession>A0ABT6TBR4</accession>
<gene>
    <name evidence="4" type="ORF">KB449_02285</name>
</gene>
<dbReference type="InterPro" id="IPR017853">
    <property type="entry name" value="GH"/>
</dbReference>
<evidence type="ECO:0000313" key="5">
    <source>
        <dbReference type="Proteomes" id="UP001161691"/>
    </source>
</evidence>
<feature type="chain" id="PRO_5046037923" evidence="1">
    <location>
        <begin position="36"/>
        <end position="748"/>
    </location>
</feature>
<evidence type="ECO:0000256" key="1">
    <source>
        <dbReference type="SAM" id="SignalP"/>
    </source>
</evidence>